<evidence type="ECO:0000259" key="6">
    <source>
        <dbReference type="Pfam" id="PF04542"/>
    </source>
</evidence>
<dbReference type="Gene3D" id="1.10.1740.10">
    <property type="match status" value="1"/>
</dbReference>
<evidence type="ECO:0000256" key="1">
    <source>
        <dbReference type="ARBA" id="ARBA00010641"/>
    </source>
</evidence>
<dbReference type="RefSeq" id="WP_224453562.1">
    <property type="nucleotide sequence ID" value="NZ_BAAAGG010000005.1"/>
</dbReference>
<dbReference type="InterPro" id="IPR013324">
    <property type="entry name" value="RNA_pol_sigma_r3/r4-like"/>
</dbReference>
<dbReference type="PANTHER" id="PTHR43133">
    <property type="entry name" value="RNA POLYMERASE ECF-TYPE SIGMA FACTO"/>
    <property type="match status" value="1"/>
</dbReference>
<comment type="caution">
    <text evidence="8">The sequence shown here is derived from an EMBL/GenBank/DDBJ whole genome shotgun (WGS) entry which is preliminary data.</text>
</comment>
<dbReference type="Pfam" id="PF08281">
    <property type="entry name" value="Sigma70_r4_2"/>
    <property type="match status" value="1"/>
</dbReference>
<keyword evidence="5" id="KW-0804">Transcription</keyword>
<dbReference type="InterPro" id="IPR013249">
    <property type="entry name" value="RNA_pol_sigma70_r4_t2"/>
</dbReference>
<feature type="domain" description="RNA polymerase sigma-70 region 2" evidence="6">
    <location>
        <begin position="12"/>
        <end position="75"/>
    </location>
</feature>
<feature type="domain" description="RNA polymerase sigma factor 70 region 4 type 2" evidence="7">
    <location>
        <begin position="122"/>
        <end position="174"/>
    </location>
</feature>
<dbReference type="InterPro" id="IPR014284">
    <property type="entry name" value="RNA_pol_sigma-70_dom"/>
</dbReference>
<dbReference type="InterPro" id="IPR036388">
    <property type="entry name" value="WH-like_DNA-bd_sf"/>
</dbReference>
<accession>A0ABN1K5N8</accession>
<evidence type="ECO:0000313" key="9">
    <source>
        <dbReference type="Proteomes" id="UP001500185"/>
    </source>
</evidence>
<evidence type="ECO:0000259" key="7">
    <source>
        <dbReference type="Pfam" id="PF08281"/>
    </source>
</evidence>
<dbReference type="Pfam" id="PF04542">
    <property type="entry name" value="Sigma70_r2"/>
    <property type="match status" value="1"/>
</dbReference>
<dbReference type="PANTHER" id="PTHR43133:SF8">
    <property type="entry name" value="RNA POLYMERASE SIGMA FACTOR HI_1459-RELATED"/>
    <property type="match status" value="1"/>
</dbReference>
<keyword evidence="9" id="KW-1185">Reference proteome</keyword>
<gene>
    <name evidence="8" type="primary">sigX</name>
    <name evidence="8" type="ORF">GCM10009433_10300</name>
</gene>
<dbReference type="Proteomes" id="UP001500185">
    <property type="component" value="Unassembled WGS sequence"/>
</dbReference>
<evidence type="ECO:0000256" key="2">
    <source>
        <dbReference type="ARBA" id="ARBA00023015"/>
    </source>
</evidence>
<dbReference type="InterPro" id="IPR013325">
    <property type="entry name" value="RNA_pol_sigma_r2"/>
</dbReference>
<dbReference type="InterPro" id="IPR039425">
    <property type="entry name" value="RNA_pol_sigma-70-like"/>
</dbReference>
<evidence type="ECO:0000313" key="8">
    <source>
        <dbReference type="EMBL" id="GAA0755623.1"/>
    </source>
</evidence>
<keyword evidence="2" id="KW-0805">Transcription regulation</keyword>
<sequence>MDKVILQPELWVEKYGDYFFYFTLSKVSDREVAKDIVSETFLAGLKSKANFEGRSSEKTWLTSILNRKIIDHYRKINSNKGKAEVKMDYSKQDQEGAWLEEQVSDTESASADFSMENEELGQAILSCLETINPKHAEIFKMKTMQDYDNDVICNEMGVTSSNLWVIIHRARIALASCLDNSWFKK</sequence>
<proteinExistence type="inferred from homology"/>
<dbReference type="InterPro" id="IPR007627">
    <property type="entry name" value="RNA_pol_sigma70_r2"/>
</dbReference>
<evidence type="ECO:0000256" key="5">
    <source>
        <dbReference type="ARBA" id="ARBA00023163"/>
    </source>
</evidence>
<dbReference type="EMBL" id="BAAAGG010000005">
    <property type="protein sequence ID" value="GAA0755623.1"/>
    <property type="molecule type" value="Genomic_DNA"/>
</dbReference>
<name>A0ABN1K5N8_9FLAO</name>
<organism evidence="8 9">
    <name type="scientific">Psychroflexus lacisalsi</name>
    <dbReference type="NCBI Taxonomy" id="503928"/>
    <lineage>
        <taxon>Bacteria</taxon>
        <taxon>Pseudomonadati</taxon>
        <taxon>Bacteroidota</taxon>
        <taxon>Flavobacteriia</taxon>
        <taxon>Flavobacteriales</taxon>
        <taxon>Flavobacteriaceae</taxon>
        <taxon>Psychroflexus</taxon>
    </lineage>
</organism>
<dbReference type="SUPFAM" id="SSF88659">
    <property type="entry name" value="Sigma3 and sigma4 domains of RNA polymerase sigma factors"/>
    <property type="match status" value="1"/>
</dbReference>
<evidence type="ECO:0000256" key="3">
    <source>
        <dbReference type="ARBA" id="ARBA00023082"/>
    </source>
</evidence>
<keyword evidence="4" id="KW-0238">DNA-binding</keyword>
<dbReference type="SUPFAM" id="SSF88946">
    <property type="entry name" value="Sigma2 domain of RNA polymerase sigma factors"/>
    <property type="match status" value="1"/>
</dbReference>
<evidence type="ECO:0000256" key="4">
    <source>
        <dbReference type="ARBA" id="ARBA00023125"/>
    </source>
</evidence>
<reference evidence="8 9" key="1">
    <citation type="journal article" date="2019" name="Int. J. Syst. Evol. Microbiol.">
        <title>The Global Catalogue of Microorganisms (GCM) 10K type strain sequencing project: providing services to taxonomists for standard genome sequencing and annotation.</title>
        <authorList>
            <consortium name="The Broad Institute Genomics Platform"/>
            <consortium name="The Broad Institute Genome Sequencing Center for Infectious Disease"/>
            <person name="Wu L."/>
            <person name="Ma J."/>
        </authorList>
    </citation>
    <scope>NUCLEOTIDE SEQUENCE [LARGE SCALE GENOMIC DNA]</scope>
    <source>
        <strain evidence="8 9">JCM 16231</strain>
    </source>
</reference>
<dbReference type="Gene3D" id="1.10.10.10">
    <property type="entry name" value="Winged helix-like DNA-binding domain superfamily/Winged helix DNA-binding domain"/>
    <property type="match status" value="1"/>
</dbReference>
<comment type="similarity">
    <text evidence="1">Belongs to the sigma-70 factor family. ECF subfamily.</text>
</comment>
<keyword evidence="3" id="KW-0731">Sigma factor</keyword>
<protein>
    <submittedName>
        <fullName evidence="8">RNA polymerase sigma factor SigX</fullName>
    </submittedName>
</protein>
<dbReference type="NCBIfam" id="TIGR02937">
    <property type="entry name" value="sigma70-ECF"/>
    <property type="match status" value="1"/>
</dbReference>